<gene>
    <name evidence="6" type="ORF">GO495_29490</name>
</gene>
<dbReference type="PANTHER" id="PTHR43580:SF2">
    <property type="entry name" value="CYTOKINE-LIKE NUCLEAR FACTOR N-PAC"/>
    <property type="match status" value="1"/>
</dbReference>
<name>A0A6N8JHM9_9BACT</name>
<dbReference type="InterPro" id="IPR051265">
    <property type="entry name" value="HIBADH-related_NP60_sf"/>
</dbReference>
<evidence type="ECO:0000313" key="7">
    <source>
        <dbReference type="Proteomes" id="UP000468388"/>
    </source>
</evidence>
<dbReference type="AlphaFoldDB" id="A0A6N8JHM9"/>
<dbReference type="InterPro" id="IPR013328">
    <property type="entry name" value="6PGD_dom2"/>
</dbReference>
<evidence type="ECO:0000259" key="4">
    <source>
        <dbReference type="Pfam" id="PF03446"/>
    </source>
</evidence>
<dbReference type="PIRSF" id="PIRSF000103">
    <property type="entry name" value="HIBADH"/>
    <property type="match status" value="1"/>
</dbReference>
<dbReference type="Pfam" id="PF14833">
    <property type="entry name" value="NAD_binding_11"/>
    <property type="match status" value="1"/>
</dbReference>
<dbReference type="GO" id="GO:0050661">
    <property type="term" value="F:NADP binding"/>
    <property type="evidence" value="ECO:0007669"/>
    <property type="project" value="InterPro"/>
</dbReference>
<dbReference type="Pfam" id="PF03446">
    <property type="entry name" value="NAD_binding_2"/>
    <property type="match status" value="1"/>
</dbReference>
<dbReference type="InterPro" id="IPR008927">
    <property type="entry name" value="6-PGluconate_DH-like_C_sf"/>
</dbReference>
<proteinExistence type="predicted"/>
<dbReference type="PANTHER" id="PTHR43580">
    <property type="entry name" value="OXIDOREDUCTASE GLYR1-RELATED"/>
    <property type="match status" value="1"/>
</dbReference>
<keyword evidence="2" id="KW-0520">NAD</keyword>
<dbReference type="InterPro" id="IPR036291">
    <property type="entry name" value="NAD(P)-bd_dom_sf"/>
</dbReference>
<feature type="active site" evidence="3">
    <location>
        <position position="172"/>
    </location>
</feature>
<accession>A0A6N8JHM9</accession>
<sequence>MRIGWAGLGNMGIPMVKNLVRAGFDVTVYNRTVGKANTLKVETGVRVVTTPRELIKNVDFIITMVADDNALKAIYQSPDGLLSGNIPANLLAIDMSTVSPDTTKQIAALCREKGIGYLDAPVSGSVKPAENAQLIIMAGGHEQDFEKAKPIFDCLGKVAHFMGENGSGNYTKLAVNTFLGITVQALAETVIFARKNGITAEALLPIINSSAVGSGFTKIKSPGIISNSFPAAFSLNLLNKDILLAKEQGLSTPLGNALAESLQVALRKGVGDEDMMAIIKSL</sequence>
<dbReference type="SUPFAM" id="SSF51735">
    <property type="entry name" value="NAD(P)-binding Rossmann-fold domains"/>
    <property type="match status" value="1"/>
</dbReference>
<dbReference type="SUPFAM" id="SSF48179">
    <property type="entry name" value="6-phosphogluconate dehydrogenase C-terminal domain-like"/>
    <property type="match status" value="1"/>
</dbReference>
<dbReference type="InterPro" id="IPR029154">
    <property type="entry name" value="HIBADH-like_NADP-bd"/>
</dbReference>
<dbReference type="GO" id="GO:0051287">
    <property type="term" value="F:NAD binding"/>
    <property type="evidence" value="ECO:0007669"/>
    <property type="project" value="InterPro"/>
</dbReference>
<reference evidence="6 7" key="1">
    <citation type="submission" date="2019-12" db="EMBL/GenBank/DDBJ databases">
        <title>The draft genomic sequence of strain Chitinophaga oryziterrae JCM 16595.</title>
        <authorList>
            <person name="Zhang X."/>
        </authorList>
    </citation>
    <scope>NUCLEOTIDE SEQUENCE [LARGE SCALE GENOMIC DNA]</scope>
    <source>
        <strain evidence="6 7">JCM 16595</strain>
    </source>
</reference>
<dbReference type="Proteomes" id="UP000468388">
    <property type="component" value="Unassembled WGS sequence"/>
</dbReference>
<keyword evidence="7" id="KW-1185">Reference proteome</keyword>
<feature type="domain" description="6-phosphogluconate dehydrogenase NADP-binding" evidence="4">
    <location>
        <begin position="2"/>
        <end position="160"/>
    </location>
</feature>
<protein>
    <submittedName>
        <fullName evidence="6">NAD-binding protein</fullName>
    </submittedName>
</protein>
<evidence type="ECO:0000256" key="3">
    <source>
        <dbReference type="PIRSR" id="PIRSR000103-1"/>
    </source>
</evidence>
<comment type="caution">
    <text evidence="6">The sequence shown here is derived from an EMBL/GenBank/DDBJ whole genome shotgun (WGS) entry which is preliminary data.</text>
</comment>
<dbReference type="Gene3D" id="3.40.50.720">
    <property type="entry name" value="NAD(P)-binding Rossmann-like Domain"/>
    <property type="match status" value="1"/>
</dbReference>
<dbReference type="EMBL" id="WRXO01000012">
    <property type="protein sequence ID" value="MVT44763.1"/>
    <property type="molecule type" value="Genomic_DNA"/>
</dbReference>
<evidence type="ECO:0000313" key="6">
    <source>
        <dbReference type="EMBL" id="MVT44763.1"/>
    </source>
</evidence>
<dbReference type="GO" id="GO:0016491">
    <property type="term" value="F:oxidoreductase activity"/>
    <property type="evidence" value="ECO:0007669"/>
    <property type="project" value="UniProtKB-KW"/>
</dbReference>
<dbReference type="InterPro" id="IPR015815">
    <property type="entry name" value="HIBADH-related"/>
</dbReference>
<evidence type="ECO:0000259" key="5">
    <source>
        <dbReference type="Pfam" id="PF14833"/>
    </source>
</evidence>
<organism evidence="6 7">
    <name type="scientific">Chitinophaga oryziterrae</name>
    <dbReference type="NCBI Taxonomy" id="1031224"/>
    <lineage>
        <taxon>Bacteria</taxon>
        <taxon>Pseudomonadati</taxon>
        <taxon>Bacteroidota</taxon>
        <taxon>Chitinophagia</taxon>
        <taxon>Chitinophagales</taxon>
        <taxon>Chitinophagaceae</taxon>
        <taxon>Chitinophaga</taxon>
    </lineage>
</organism>
<dbReference type="InterPro" id="IPR006115">
    <property type="entry name" value="6PGDH_NADP-bd"/>
</dbReference>
<dbReference type="Gene3D" id="1.10.1040.10">
    <property type="entry name" value="N-(1-d-carboxylethyl)-l-norvaline Dehydrogenase, domain 2"/>
    <property type="match status" value="1"/>
</dbReference>
<evidence type="ECO:0000256" key="1">
    <source>
        <dbReference type="ARBA" id="ARBA00023002"/>
    </source>
</evidence>
<evidence type="ECO:0000256" key="2">
    <source>
        <dbReference type="ARBA" id="ARBA00023027"/>
    </source>
</evidence>
<feature type="domain" description="3-hydroxyisobutyrate dehydrogenase-like NAD-binding" evidence="5">
    <location>
        <begin position="166"/>
        <end position="281"/>
    </location>
</feature>
<keyword evidence="1" id="KW-0560">Oxidoreductase</keyword>